<evidence type="ECO:0000313" key="7">
    <source>
        <dbReference type="EMBL" id="MFC4259131.1"/>
    </source>
</evidence>
<keyword evidence="3 5" id="KW-1133">Transmembrane helix</keyword>
<gene>
    <name evidence="7" type="ORF">ACFOZ5_08835</name>
</gene>
<feature type="transmembrane region" description="Helical" evidence="5">
    <location>
        <begin position="18"/>
        <end position="39"/>
    </location>
</feature>
<feature type="transmembrane region" description="Helical" evidence="5">
    <location>
        <begin position="51"/>
        <end position="70"/>
    </location>
</feature>
<dbReference type="InterPro" id="IPR007016">
    <property type="entry name" value="O-antigen_ligase-rel_domated"/>
</dbReference>
<evidence type="ECO:0000313" key="8">
    <source>
        <dbReference type="Proteomes" id="UP001595798"/>
    </source>
</evidence>
<evidence type="ECO:0000259" key="6">
    <source>
        <dbReference type="Pfam" id="PF04932"/>
    </source>
</evidence>
<comment type="caution">
    <text evidence="7">The sequence shown here is derived from an EMBL/GenBank/DDBJ whole genome shotgun (WGS) entry which is preliminary data.</text>
</comment>
<keyword evidence="2 5" id="KW-0812">Transmembrane</keyword>
<evidence type="ECO:0000256" key="3">
    <source>
        <dbReference type="ARBA" id="ARBA00022989"/>
    </source>
</evidence>
<accession>A0ABV8QFQ1</accession>
<protein>
    <submittedName>
        <fullName evidence="7">O-antigen ligase family protein</fullName>
    </submittedName>
</protein>
<name>A0ABV8QFQ1_9GAMM</name>
<evidence type="ECO:0000256" key="5">
    <source>
        <dbReference type="SAM" id="Phobius"/>
    </source>
</evidence>
<keyword evidence="7" id="KW-0436">Ligase</keyword>
<dbReference type="RefSeq" id="WP_379886678.1">
    <property type="nucleotide sequence ID" value="NZ_JBHSDI010000012.1"/>
</dbReference>
<dbReference type="InterPro" id="IPR051533">
    <property type="entry name" value="WaaL-like"/>
</dbReference>
<sequence length="413" mass="44637">MAAVAIGAYFIFHVLTPWAYEFGPVLLLLLTFLSLGFQWKQVGQLVDGESLCFLGALGFYFISQVLILIVHGEDISEFDLSFRYLAAGLVLLFLLVNPISAAQIFLFVGVGGLFTGAYSIYLAAFQDAGRVQSFDNPIHFGNGALALSCLCLAGLAWAVSERRGVLWTGLLGVGFAGGLIASLLSGTRSSWVAFPVLVLLVFLAYRDRLLSKKWLLPSFFVAVVLLPVSLASVDLVEQRIQAAAKEFTAYFEEGVNYSSVGTRLDMYKAGLTAFRKNPLIGVGPAGTDAVVGELVQAGEIHSNVGLFRHLHNQYIDNMARYGLVGLVAYLALLIVPFVLFMKKTRSGTPSVKSLGLGGALFVSLHGVANLTQSLLERNVGVMMFVFAMVFIWAVLKREERLANGATAPVMSKA</sequence>
<reference evidence="8" key="1">
    <citation type="journal article" date="2019" name="Int. J. Syst. Evol. Microbiol.">
        <title>The Global Catalogue of Microorganisms (GCM) 10K type strain sequencing project: providing services to taxonomists for standard genome sequencing and annotation.</title>
        <authorList>
            <consortium name="The Broad Institute Genomics Platform"/>
            <consortium name="The Broad Institute Genome Sequencing Center for Infectious Disease"/>
            <person name="Wu L."/>
            <person name="Ma J."/>
        </authorList>
    </citation>
    <scope>NUCLEOTIDE SEQUENCE [LARGE SCALE GENOMIC DNA]</scope>
    <source>
        <strain evidence="8">CECT 7297</strain>
    </source>
</reference>
<comment type="subcellular location">
    <subcellularLocation>
        <location evidence="1">Membrane</location>
        <topology evidence="1">Multi-pass membrane protein</topology>
    </subcellularLocation>
</comment>
<keyword evidence="4 5" id="KW-0472">Membrane</keyword>
<feature type="transmembrane region" description="Helical" evidence="5">
    <location>
        <begin position="214"/>
        <end position="233"/>
    </location>
</feature>
<dbReference type="GO" id="GO:0016874">
    <property type="term" value="F:ligase activity"/>
    <property type="evidence" value="ECO:0007669"/>
    <property type="project" value="UniProtKB-KW"/>
</dbReference>
<feature type="transmembrane region" description="Helical" evidence="5">
    <location>
        <begin position="190"/>
        <end position="207"/>
    </location>
</feature>
<dbReference type="Proteomes" id="UP001595798">
    <property type="component" value="Unassembled WGS sequence"/>
</dbReference>
<feature type="transmembrane region" description="Helical" evidence="5">
    <location>
        <begin position="165"/>
        <end position="184"/>
    </location>
</feature>
<dbReference type="PANTHER" id="PTHR37422:SF17">
    <property type="entry name" value="O-ANTIGEN LIGASE"/>
    <property type="match status" value="1"/>
</dbReference>
<evidence type="ECO:0000256" key="4">
    <source>
        <dbReference type="ARBA" id="ARBA00023136"/>
    </source>
</evidence>
<proteinExistence type="predicted"/>
<feature type="transmembrane region" description="Helical" evidence="5">
    <location>
        <begin position="104"/>
        <end position="125"/>
    </location>
</feature>
<feature type="domain" description="O-antigen ligase-related" evidence="6">
    <location>
        <begin position="176"/>
        <end position="330"/>
    </location>
</feature>
<dbReference type="PANTHER" id="PTHR37422">
    <property type="entry name" value="TEICHURONIC ACID BIOSYNTHESIS PROTEIN TUAE"/>
    <property type="match status" value="1"/>
</dbReference>
<feature type="transmembrane region" description="Helical" evidence="5">
    <location>
        <begin position="321"/>
        <end position="341"/>
    </location>
</feature>
<keyword evidence="8" id="KW-1185">Reference proteome</keyword>
<dbReference type="Pfam" id="PF04932">
    <property type="entry name" value="Wzy_C"/>
    <property type="match status" value="1"/>
</dbReference>
<feature type="transmembrane region" description="Helical" evidence="5">
    <location>
        <begin position="353"/>
        <end position="371"/>
    </location>
</feature>
<feature type="transmembrane region" description="Helical" evidence="5">
    <location>
        <begin position="137"/>
        <end position="158"/>
    </location>
</feature>
<evidence type="ECO:0000256" key="1">
    <source>
        <dbReference type="ARBA" id="ARBA00004141"/>
    </source>
</evidence>
<dbReference type="EMBL" id="JBHSDI010000012">
    <property type="protein sequence ID" value="MFC4259131.1"/>
    <property type="molecule type" value="Genomic_DNA"/>
</dbReference>
<feature type="transmembrane region" description="Helical" evidence="5">
    <location>
        <begin position="377"/>
        <end position="395"/>
    </location>
</feature>
<organism evidence="7 8">
    <name type="scientific">Marinobacter lacisalsi</name>
    <dbReference type="NCBI Taxonomy" id="475979"/>
    <lineage>
        <taxon>Bacteria</taxon>
        <taxon>Pseudomonadati</taxon>
        <taxon>Pseudomonadota</taxon>
        <taxon>Gammaproteobacteria</taxon>
        <taxon>Pseudomonadales</taxon>
        <taxon>Marinobacteraceae</taxon>
        <taxon>Marinobacter</taxon>
    </lineage>
</organism>
<feature type="transmembrane region" description="Helical" evidence="5">
    <location>
        <begin position="82"/>
        <end position="99"/>
    </location>
</feature>
<evidence type="ECO:0000256" key="2">
    <source>
        <dbReference type="ARBA" id="ARBA00022692"/>
    </source>
</evidence>